<sequence>MRYIFKNRQIDCGNMEYLIISEGKVTERFACDPARAKELATEHNLQPVSYADCVRMKIF</sequence>
<protein>
    <submittedName>
        <fullName evidence="1">Uncharacterized protein</fullName>
    </submittedName>
</protein>
<accession>A0A678W3H1</accession>
<dbReference type="EMBL" id="MG841150">
    <property type="protein sequence ID" value="AYD75893.1"/>
    <property type="molecule type" value="Genomic_DNA"/>
</dbReference>
<gene>
    <name evidence="1" type="ORF">PmDNAV1_gp9</name>
</gene>
<reference evidence="1" key="1">
    <citation type="submission" date="2018-01" db="EMBL/GenBank/DDBJ databases">
        <title>A diatom virus reveals a new lineage of giant single stranded DNA viruses originating from double stranded DNA phage.</title>
        <authorList>
            <person name="Carlson M.C.G."/>
            <person name="Frischkorn K.R."/>
            <person name="Brumfield S."/>
            <person name="Rocap G."/>
        </authorList>
    </citation>
    <scope>NUCLEOTIDE SEQUENCE</scope>
    <source>
        <strain evidence="1">PmDNAV1</strain>
    </source>
</reference>
<evidence type="ECO:0000313" key="1">
    <source>
        <dbReference type="EMBL" id="AYD75893.1"/>
    </source>
</evidence>
<organism evidence="1">
    <name type="scientific">Pseudo-nitzschia multiseries DNA virus</name>
    <dbReference type="NCBI Taxonomy" id="2364897"/>
    <lineage>
        <taxon>Viruses</taxon>
    </lineage>
</organism>
<name>A0A678W3H1_9VIRU</name>
<proteinExistence type="predicted"/>